<keyword evidence="17" id="KW-1185">Reference proteome</keyword>
<dbReference type="CDD" id="cd18110">
    <property type="entry name" value="ATP-synt_F1_beta_C"/>
    <property type="match status" value="1"/>
</dbReference>
<dbReference type="InterPro" id="IPR004100">
    <property type="entry name" value="ATPase_F1/V1/A1_a/bsu_N"/>
</dbReference>
<dbReference type="OrthoDB" id="9801639at2"/>
<dbReference type="InterPro" id="IPR024034">
    <property type="entry name" value="ATPase_F1/V1_b/a_C"/>
</dbReference>
<feature type="domain" description="AAA+ ATPase" evidence="15">
    <location>
        <begin position="150"/>
        <end position="337"/>
    </location>
</feature>
<evidence type="ECO:0000313" key="17">
    <source>
        <dbReference type="Proteomes" id="UP000280296"/>
    </source>
</evidence>
<proteinExistence type="inferred from homology"/>
<evidence type="ECO:0000256" key="11">
    <source>
        <dbReference type="ARBA" id="ARBA00023310"/>
    </source>
</evidence>
<reference evidence="16 17" key="2">
    <citation type="submission" date="2019-01" db="EMBL/GenBank/DDBJ databases">
        <title>Tautonia sociabilis, a novel thermotolerant planctomycete of Isosphaeraceae family, isolated from a 4000 m deep subterranean habitat.</title>
        <authorList>
            <person name="Kovaleva O.L."/>
            <person name="Elcheninov A.G."/>
            <person name="Van Heerden E."/>
            <person name="Toshchakov S.V."/>
            <person name="Novikov A."/>
            <person name="Bonch-Osmolovskaya E.A."/>
            <person name="Kublanov I.V."/>
        </authorList>
    </citation>
    <scope>NUCLEOTIDE SEQUENCE [LARGE SCALE GENOMIC DNA]</scope>
    <source>
        <strain evidence="16 17">GM2012</strain>
    </source>
</reference>
<evidence type="ECO:0000256" key="9">
    <source>
        <dbReference type="ARBA" id="ARBA00023136"/>
    </source>
</evidence>
<gene>
    <name evidence="14 16" type="primary">atpD</name>
    <name evidence="16" type="ORF">TsocGM_01755</name>
</gene>
<evidence type="ECO:0000256" key="2">
    <source>
        <dbReference type="ARBA" id="ARBA00008936"/>
    </source>
</evidence>
<dbReference type="AlphaFoldDB" id="A0A432MPW9"/>
<evidence type="ECO:0000256" key="8">
    <source>
        <dbReference type="ARBA" id="ARBA00023065"/>
    </source>
</evidence>
<dbReference type="Pfam" id="PF02874">
    <property type="entry name" value="ATP-synt_ab_N"/>
    <property type="match status" value="1"/>
</dbReference>
<dbReference type="SUPFAM" id="SSF52540">
    <property type="entry name" value="P-loop containing nucleoside triphosphate hydrolases"/>
    <property type="match status" value="1"/>
</dbReference>
<evidence type="ECO:0000256" key="5">
    <source>
        <dbReference type="ARBA" id="ARBA00022781"/>
    </source>
</evidence>
<dbReference type="Pfam" id="PF00006">
    <property type="entry name" value="ATP-synt_ab"/>
    <property type="match status" value="1"/>
</dbReference>
<dbReference type="EC" id="7.1.2.2" evidence="14"/>
<keyword evidence="3 14" id="KW-0813">Transport</keyword>
<dbReference type="Gene3D" id="3.40.50.300">
    <property type="entry name" value="P-loop containing nucleotide triphosphate hydrolases"/>
    <property type="match status" value="1"/>
</dbReference>
<dbReference type="FunFam" id="1.10.1140.10:FF:000001">
    <property type="entry name" value="ATP synthase subunit beta"/>
    <property type="match status" value="1"/>
</dbReference>
<evidence type="ECO:0000256" key="4">
    <source>
        <dbReference type="ARBA" id="ARBA00022741"/>
    </source>
</evidence>
<organism evidence="16 17">
    <name type="scientific">Tautonia sociabilis</name>
    <dbReference type="NCBI Taxonomy" id="2080755"/>
    <lineage>
        <taxon>Bacteria</taxon>
        <taxon>Pseudomonadati</taxon>
        <taxon>Planctomycetota</taxon>
        <taxon>Planctomycetia</taxon>
        <taxon>Isosphaerales</taxon>
        <taxon>Isosphaeraceae</taxon>
        <taxon>Tautonia</taxon>
    </lineage>
</organism>
<evidence type="ECO:0000256" key="12">
    <source>
        <dbReference type="ARBA" id="ARBA00052325"/>
    </source>
</evidence>
<dbReference type="Gene3D" id="2.40.10.170">
    <property type="match status" value="1"/>
</dbReference>
<evidence type="ECO:0000313" key="16">
    <source>
        <dbReference type="EMBL" id="RUL89521.1"/>
    </source>
</evidence>
<keyword evidence="6 14" id="KW-0067">ATP-binding</keyword>
<dbReference type="GO" id="GO:0045259">
    <property type="term" value="C:proton-transporting ATP synthase complex"/>
    <property type="evidence" value="ECO:0007669"/>
    <property type="project" value="UniProtKB-KW"/>
</dbReference>
<dbReference type="Proteomes" id="UP000280296">
    <property type="component" value="Unassembled WGS sequence"/>
</dbReference>
<dbReference type="GO" id="GO:0046962">
    <property type="term" value="F:sodium-transporting ATPase activity, rotational mechanism"/>
    <property type="evidence" value="ECO:0007669"/>
    <property type="project" value="UniProtKB-EC"/>
</dbReference>
<dbReference type="PANTHER" id="PTHR15184">
    <property type="entry name" value="ATP SYNTHASE"/>
    <property type="match status" value="1"/>
</dbReference>
<dbReference type="SUPFAM" id="SSF50615">
    <property type="entry name" value="N-terminal domain of alpha and beta subunits of F1 ATP synthase"/>
    <property type="match status" value="1"/>
</dbReference>
<dbReference type="GO" id="GO:0046933">
    <property type="term" value="F:proton-transporting ATP synthase activity, rotational mechanism"/>
    <property type="evidence" value="ECO:0007669"/>
    <property type="project" value="UniProtKB-UniRule"/>
</dbReference>
<dbReference type="InterPro" id="IPR000194">
    <property type="entry name" value="ATPase_F1/V1/A1_a/bsu_nucl-bd"/>
</dbReference>
<comment type="catalytic activity">
    <reaction evidence="14">
        <text>ATP + H2O + 4 H(+)(in) = ADP + phosphate + 5 H(+)(out)</text>
        <dbReference type="Rhea" id="RHEA:57720"/>
        <dbReference type="ChEBI" id="CHEBI:15377"/>
        <dbReference type="ChEBI" id="CHEBI:15378"/>
        <dbReference type="ChEBI" id="CHEBI:30616"/>
        <dbReference type="ChEBI" id="CHEBI:43474"/>
        <dbReference type="ChEBI" id="CHEBI:456216"/>
        <dbReference type="EC" id="7.1.2.2"/>
    </reaction>
</comment>
<dbReference type="GO" id="GO:0005886">
    <property type="term" value="C:plasma membrane"/>
    <property type="evidence" value="ECO:0007669"/>
    <property type="project" value="UniProtKB-SubCell"/>
</dbReference>
<evidence type="ECO:0000256" key="1">
    <source>
        <dbReference type="ARBA" id="ARBA00004370"/>
    </source>
</evidence>
<accession>A0A432MPW9</accession>
<dbReference type="CDD" id="cd18115">
    <property type="entry name" value="ATP-synt_F1_beta_N"/>
    <property type="match status" value="1"/>
</dbReference>
<keyword evidence="11 14" id="KW-0066">ATP synthesis</keyword>
<dbReference type="InterPro" id="IPR003593">
    <property type="entry name" value="AAA+_ATPase"/>
</dbReference>
<keyword evidence="10 14" id="KW-0139">CF(1)</keyword>
<dbReference type="SUPFAM" id="SSF47917">
    <property type="entry name" value="C-terminal domain of alpha and beta subunits of F1 ATP synthase"/>
    <property type="match status" value="1"/>
</dbReference>
<reference evidence="16 17" key="1">
    <citation type="submission" date="2018-12" db="EMBL/GenBank/DDBJ databases">
        <authorList>
            <person name="Toschakov S.V."/>
        </authorList>
    </citation>
    <scope>NUCLEOTIDE SEQUENCE [LARGE SCALE GENOMIC DNA]</scope>
    <source>
        <strain evidence="16 17">GM2012</strain>
    </source>
</reference>
<keyword evidence="16" id="KW-0378">Hydrolase</keyword>
<evidence type="ECO:0000256" key="3">
    <source>
        <dbReference type="ARBA" id="ARBA00022448"/>
    </source>
</evidence>
<evidence type="ECO:0000256" key="13">
    <source>
        <dbReference type="ARBA" id="ARBA00059242"/>
    </source>
</evidence>
<dbReference type="Pfam" id="PF22919">
    <property type="entry name" value="ATP-synt_VA_C"/>
    <property type="match status" value="1"/>
</dbReference>
<comment type="caution">
    <text evidence="16">The sequence shown here is derived from an EMBL/GenBank/DDBJ whole genome shotgun (WGS) entry which is preliminary data.</text>
</comment>
<dbReference type="PANTHER" id="PTHR15184:SF71">
    <property type="entry name" value="ATP SYNTHASE SUBUNIT BETA, MITOCHONDRIAL"/>
    <property type="match status" value="1"/>
</dbReference>
<comment type="similarity">
    <text evidence="2 14">Belongs to the ATPase alpha/beta chains family.</text>
</comment>
<dbReference type="InterPro" id="IPR050053">
    <property type="entry name" value="ATPase_alpha/beta_chains"/>
</dbReference>
<comment type="function">
    <text evidence="13">Produces ATP from ADP in the presence of a sodium ion gradient across the membrane. The beta chain is the catalytic subunit.</text>
</comment>
<dbReference type="PROSITE" id="PS00152">
    <property type="entry name" value="ATPASE_ALPHA_BETA"/>
    <property type="match status" value="1"/>
</dbReference>
<sequence length="480" mass="52269">MATATATGRITQVIGSTFDAEFDEGHLPEIYNALRVDTEVKGVRVRLTGEVQQHLGGNRVRCVALGGTDGLVRGMEVIDTGAPVSVPVGTETLGRVFNLLGDPIDGRGDVPAKEHWPIHRPAPSFDTLSPKTEVFETGIKVIDLLTPFVRGGKIGLFGGAGLGKTVILQELIARIAKVHSGYAVFAGVGERTREGNDLWLEMQETKTGTGADAKSVIDSTVMFFGQMNEPPGARLRVALSALTNAEWFRDATGAETLLFIDNIFRFSQAGSEVSALLGRMPSNVGYQPTLATEMGALQERITSTQKGAITSVQAVYVPADDLTDPAPATTFGFLDAFIVLARSISEKGIYPAVDPLGSTSRILDPQYIGEEHYAVSRRVQSILQRYRELRDIIAILGIDELSEEDKIVVHRARRIERFLSQPFFVAEVFTGKAGKYTPLADTIRSFKELCEGKWDHLPESAFLYVGAIEEAEEQAKRMAR</sequence>
<comment type="function">
    <text evidence="14">Produces ATP from ADP in the presence of a proton gradient across the membrane. The catalytic sites are hosted primarily by the beta subunits.</text>
</comment>
<dbReference type="GO" id="GO:0016787">
    <property type="term" value="F:hydrolase activity"/>
    <property type="evidence" value="ECO:0007669"/>
    <property type="project" value="UniProtKB-KW"/>
</dbReference>
<protein>
    <recommendedName>
        <fullName evidence="14">ATP synthase subunit beta</fullName>
        <ecNumber evidence="14">7.1.2.2</ecNumber>
    </recommendedName>
    <alternativeName>
        <fullName evidence="14">ATP synthase F1 sector subunit beta</fullName>
    </alternativeName>
    <alternativeName>
        <fullName evidence="14">F-ATPase subunit beta</fullName>
    </alternativeName>
</protein>
<name>A0A432MPW9_9BACT</name>
<keyword evidence="4 14" id="KW-0547">Nucleotide-binding</keyword>
<keyword evidence="5 14" id="KW-0375">Hydrogen ion transport</keyword>
<dbReference type="InterPro" id="IPR020003">
    <property type="entry name" value="ATPase_a/bsu_AS"/>
</dbReference>
<dbReference type="SMART" id="SM00382">
    <property type="entry name" value="AAA"/>
    <property type="match status" value="1"/>
</dbReference>
<dbReference type="FunFam" id="2.40.10.170:FF:000005">
    <property type="entry name" value="ATP synthase subunit beta"/>
    <property type="match status" value="1"/>
</dbReference>
<keyword evidence="9 14" id="KW-0472">Membrane</keyword>
<dbReference type="Gene3D" id="1.10.1140.10">
    <property type="entry name" value="Bovine Mitochondrial F1-atpase, Atp Synthase Beta Chain, Chain D, domain 3"/>
    <property type="match status" value="1"/>
</dbReference>
<comment type="subcellular location">
    <subcellularLocation>
        <location evidence="14">Cell membrane</location>
        <topology evidence="14">Peripheral membrane protein</topology>
    </subcellularLocation>
    <subcellularLocation>
        <location evidence="1">Membrane</location>
    </subcellularLocation>
</comment>
<dbReference type="InterPro" id="IPR005722">
    <property type="entry name" value="ATP_synth_F1_bsu"/>
</dbReference>
<comment type="catalytic activity">
    <reaction evidence="12">
        <text>4 Na(+)(in) + ATP + H2O = 4 Na(+)(out) + ADP + phosphate + H(+)</text>
        <dbReference type="Rhea" id="RHEA:58156"/>
        <dbReference type="ChEBI" id="CHEBI:15377"/>
        <dbReference type="ChEBI" id="CHEBI:15378"/>
        <dbReference type="ChEBI" id="CHEBI:29101"/>
        <dbReference type="ChEBI" id="CHEBI:30616"/>
        <dbReference type="ChEBI" id="CHEBI:43474"/>
        <dbReference type="ChEBI" id="CHEBI:456216"/>
        <dbReference type="EC" id="7.2.2.1"/>
    </reaction>
</comment>
<dbReference type="CDD" id="cd01133">
    <property type="entry name" value="F1-ATPase_beta_CD"/>
    <property type="match status" value="1"/>
</dbReference>
<dbReference type="RefSeq" id="WP_126723597.1">
    <property type="nucleotide sequence ID" value="NZ_RYZH01000002.1"/>
</dbReference>
<dbReference type="NCBIfam" id="TIGR01039">
    <property type="entry name" value="atpD"/>
    <property type="match status" value="1"/>
</dbReference>
<dbReference type="InterPro" id="IPR055190">
    <property type="entry name" value="ATP-synt_VA_C"/>
</dbReference>
<evidence type="ECO:0000259" key="15">
    <source>
        <dbReference type="SMART" id="SM00382"/>
    </source>
</evidence>
<keyword evidence="14" id="KW-1003">Cell membrane</keyword>
<evidence type="ECO:0000256" key="14">
    <source>
        <dbReference type="HAMAP-Rule" id="MF_01347"/>
    </source>
</evidence>
<dbReference type="InterPro" id="IPR036121">
    <property type="entry name" value="ATPase_F1/V1/A1_a/bsu_N_sf"/>
</dbReference>
<dbReference type="EMBL" id="RYZH01000002">
    <property type="protein sequence ID" value="RUL89521.1"/>
    <property type="molecule type" value="Genomic_DNA"/>
</dbReference>
<evidence type="ECO:0000256" key="10">
    <source>
        <dbReference type="ARBA" id="ARBA00023196"/>
    </source>
</evidence>
<keyword evidence="8 14" id="KW-0406">Ion transport</keyword>
<evidence type="ECO:0000256" key="6">
    <source>
        <dbReference type="ARBA" id="ARBA00022840"/>
    </source>
</evidence>
<feature type="binding site" evidence="14">
    <location>
        <begin position="158"/>
        <end position="165"/>
    </location>
    <ligand>
        <name>ATP</name>
        <dbReference type="ChEBI" id="CHEBI:30616"/>
    </ligand>
</feature>
<evidence type="ECO:0000256" key="7">
    <source>
        <dbReference type="ARBA" id="ARBA00022967"/>
    </source>
</evidence>
<dbReference type="GO" id="GO:0005524">
    <property type="term" value="F:ATP binding"/>
    <property type="evidence" value="ECO:0007669"/>
    <property type="project" value="UniProtKB-UniRule"/>
</dbReference>
<dbReference type="HAMAP" id="MF_01347">
    <property type="entry name" value="ATP_synth_beta_bact"/>
    <property type="match status" value="1"/>
</dbReference>
<keyword evidence="7 14" id="KW-1278">Translocase</keyword>
<dbReference type="InterPro" id="IPR027417">
    <property type="entry name" value="P-loop_NTPase"/>
</dbReference>